<evidence type="ECO:0000313" key="1">
    <source>
        <dbReference type="EMBL" id="MCD5312983.1"/>
    </source>
</evidence>
<accession>A0A9X1NF36</accession>
<organism evidence="1 2">
    <name type="scientific">Kineosporia babensis</name>
    <dbReference type="NCBI Taxonomy" id="499548"/>
    <lineage>
        <taxon>Bacteria</taxon>
        <taxon>Bacillati</taxon>
        <taxon>Actinomycetota</taxon>
        <taxon>Actinomycetes</taxon>
        <taxon>Kineosporiales</taxon>
        <taxon>Kineosporiaceae</taxon>
        <taxon>Kineosporia</taxon>
    </lineage>
</organism>
<proteinExistence type="predicted"/>
<dbReference type="AlphaFoldDB" id="A0A9X1NF36"/>
<name>A0A9X1NF36_9ACTN</name>
<keyword evidence="2" id="KW-1185">Reference proteome</keyword>
<sequence length="109" mass="12495">MRQIQHDASHLWTTTTVVDTEAIDHERPIARVALETESILIRVAQRVDFNLLSEPVDVLPYPPRITLGDYELNDAHAREIARHLLEAVEFVEGLGWTRRPGRPRLVPRA</sequence>
<comment type="caution">
    <text evidence="1">The sequence shown here is derived from an EMBL/GenBank/DDBJ whole genome shotgun (WGS) entry which is preliminary data.</text>
</comment>
<evidence type="ECO:0000313" key="2">
    <source>
        <dbReference type="Proteomes" id="UP001138997"/>
    </source>
</evidence>
<dbReference type="Proteomes" id="UP001138997">
    <property type="component" value="Unassembled WGS sequence"/>
</dbReference>
<dbReference type="EMBL" id="JAJOMB010000010">
    <property type="protein sequence ID" value="MCD5312983.1"/>
    <property type="molecule type" value="Genomic_DNA"/>
</dbReference>
<gene>
    <name evidence="1" type="ORF">LR394_18910</name>
</gene>
<reference evidence="1" key="1">
    <citation type="submission" date="2021-11" db="EMBL/GenBank/DDBJ databases">
        <title>Streptomyces corallinus and Kineosporia corallina sp. nov., two new coral-derived marine actinobacteria.</title>
        <authorList>
            <person name="Buangrab K."/>
            <person name="Sutthacheep M."/>
            <person name="Yeemin T."/>
            <person name="Harunari E."/>
            <person name="Igarashi Y."/>
            <person name="Sripreechasak P."/>
            <person name="Kanchanasin P."/>
            <person name="Tanasupawat S."/>
            <person name="Phongsopitanun W."/>
        </authorList>
    </citation>
    <scope>NUCLEOTIDE SEQUENCE</scope>
    <source>
        <strain evidence="1">JCM 31032</strain>
    </source>
</reference>
<protein>
    <submittedName>
        <fullName evidence="1">Uncharacterized protein</fullName>
    </submittedName>
</protein>
<dbReference type="RefSeq" id="WP_231443757.1">
    <property type="nucleotide sequence ID" value="NZ_JAJOMB010000010.1"/>
</dbReference>